<dbReference type="AlphaFoldDB" id="A0A2H5P357"/>
<feature type="coiled-coil region" evidence="1">
    <location>
        <begin position="82"/>
        <end position="158"/>
    </location>
</feature>
<protein>
    <submittedName>
        <fullName evidence="3">Uncharacterized protein</fullName>
    </submittedName>
</protein>
<dbReference type="PANTHER" id="PTHR36402:SF1">
    <property type="entry name" value="EXPRESSED PROTEIN"/>
    <property type="match status" value="1"/>
</dbReference>
<comment type="caution">
    <text evidence="3">The sequence shown here is derived from an EMBL/GenBank/DDBJ whole genome shotgun (WGS) entry which is preliminary data.</text>
</comment>
<reference evidence="3 4" key="1">
    <citation type="journal article" date="2017" name="Front. Genet.">
        <title>Draft sequencing of the heterozygous diploid genome of Satsuma (Citrus unshiu Marc.) using a hybrid assembly approach.</title>
        <authorList>
            <person name="Shimizu T."/>
            <person name="Tanizawa Y."/>
            <person name="Mochizuki T."/>
            <person name="Nagasaki H."/>
            <person name="Yoshioka T."/>
            <person name="Toyoda A."/>
            <person name="Fujiyama A."/>
            <person name="Kaminuma E."/>
            <person name="Nakamura Y."/>
        </authorList>
    </citation>
    <scope>NUCLEOTIDE SEQUENCE [LARGE SCALE GENOMIC DNA]</scope>
    <source>
        <strain evidence="4">cv. Miyagawa wase</strain>
    </source>
</reference>
<dbReference type="Proteomes" id="UP000236630">
    <property type="component" value="Unassembled WGS sequence"/>
</dbReference>
<dbReference type="STRING" id="55188.A0A2H5P357"/>
<evidence type="ECO:0000256" key="1">
    <source>
        <dbReference type="SAM" id="Coils"/>
    </source>
</evidence>
<keyword evidence="1" id="KW-0175">Coiled coil</keyword>
<organism evidence="3 4">
    <name type="scientific">Citrus unshiu</name>
    <name type="common">Satsuma mandarin</name>
    <name type="synonym">Citrus nobilis var. unshiu</name>
    <dbReference type="NCBI Taxonomy" id="55188"/>
    <lineage>
        <taxon>Eukaryota</taxon>
        <taxon>Viridiplantae</taxon>
        <taxon>Streptophyta</taxon>
        <taxon>Embryophyta</taxon>
        <taxon>Tracheophyta</taxon>
        <taxon>Spermatophyta</taxon>
        <taxon>Magnoliopsida</taxon>
        <taxon>eudicotyledons</taxon>
        <taxon>Gunneridae</taxon>
        <taxon>Pentapetalae</taxon>
        <taxon>rosids</taxon>
        <taxon>malvids</taxon>
        <taxon>Sapindales</taxon>
        <taxon>Rutaceae</taxon>
        <taxon>Aurantioideae</taxon>
        <taxon>Citrus</taxon>
    </lineage>
</organism>
<dbReference type="PANTHER" id="PTHR36402">
    <property type="entry name" value="EXPRESSED PROTEIN"/>
    <property type="match status" value="1"/>
</dbReference>
<evidence type="ECO:0000313" key="4">
    <source>
        <dbReference type="Proteomes" id="UP000236630"/>
    </source>
</evidence>
<sequence>MATVSRSIRRNLTRSFSSTAAPVTRNNHQQNHQFSEPNSFIGSWDAPKNPKEAEKKLAQLRRDYAKQVKEMRKGYIEEMELMRLEKQRKDEAKKEAVRLANEERKKLKAEAAKVKAEERKVAEEEFRKTLMKEKAEKLENWRMKEKSMEEEKKAKRELLHKQSSLWIDDGELAKKTLEAMVDAKSLEDLWKP</sequence>
<accession>A0A2H5P357</accession>
<dbReference type="EMBL" id="BDQV01000033">
    <property type="protein sequence ID" value="GAY46535.1"/>
    <property type="molecule type" value="Genomic_DNA"/>
</dbReference>
<name>A0A2H5P357_CITUN</name>
<evidence type="ECO:0000256" key="2">
    <source>
        <dbReference type="SAM" id="MobiDB-lite"/>
    </source>
</evidence>
<keyword evidence="4" id="KW-1185">Reference proteome</keyword>
<evidence type="ECO:0000313" key="3">
    <source>
        <dbReference type="EMBL" id="GAY46535.1"/>
    </source>
</evidence>
<proteinExistence type="predicted"/>
<feature type="compositionally biased region" description="Polar residues" evidence="2">
    <location>
        <begin position="13"/>
        <end position="41"/>
    </location>
</feature>
<feature type="region of interest" description="Disordered" evidence="2">
    <location>
        <begin position="1"/>
        <end position="55"/>
    </location>
</feature>
<gene>
    <name evidence="3" type="ORF">CUMW_097810</name>
</gene>